<dbReference type="UniPathway" id="UPA00035">
    <property type="reaction ID" value="UER00042"/>
</dbReference>
<dbReference type="PANTHER" id="PTHR42894:SF1">
    <property type="entry name" value="N-(5'-PHOSPHORIBOSYL)ANTHRANILATE ISOMERASE"/>
    <property type="match status" value="1"/>
</dbReference>
<evidence type="ECO:0000256" key="2">
    <source>
        <dbReference type="ARBA" id="ARBA00004664"/>
    </source>
</evidence>
<dbReference type="Pfam" id="PF00697">
    <property type="entry name" value="PRAI"/>
    <property type="match status" value="1"/>
</dbReference>
<keyword evidence="5 9" id="KW-0028">Amino-acid biosynthesis</keyword>
<feature type="domain" description="N-(5'phosphoribosyl) anthranilate isomerase (PRAI)" evidence="10">
    <location>
        <begin position="11"/>
        <end position="209"/>
    </location>
</feature>
<dbReference type="eggNOG" id="COG0135">
    <property type="taxonomic scope" value="Bacteria"/>
</dbReference>
<organism evidence="11 12">
    <name type="scientific">Lysobacter concretionis Ko07 = DSM 16239</name>
    <dbReference type="NCBI Taxonomy" id="1122185"/>
    <lineage>
        <taxon>Bacteria</taxon>
        <taxon>Pseudomonadati</taxon>
        <taxon>Pseudomonadota</taxon>
        <taxon>Gammaproteobacteria</taxon>
        <taxon>Lysobacterales</taxon>
        <taxon>Lysobacteraceae</taxon>
        <taxon>Novilysobacter</taxon>
    </lineage>
</organism>
<dbReference type="SUPFAM" id="SSF51366">
    <property type="entry name" value="Ribulose-phoshate binding barrel"/>
    <property type="match status" value="1"/>
</dbReference>
<evidence type="ECO:0000256" key="6">
    <source>
        <dbReference type="ARBA" id="ARBA00022822"/>
    </source>
</evidence>
<gene>
    <name evidence="9" type="primary">trpF</name>
    <name evidence="11" type="ORF">N792_06530</name>
</gene>
<keyword evidence="7 9" id="KW-0057">Aromatic amino acid biosynthesis</keyword>
<dbReference type="GO" id="GO:0000162">
    <property type="term" value="P:L-tryptophan biosynthetic process"/>
    <property type="evidence" value="ECO:0007669"/>
    <property type="project" value="UniProtKB-UniRule"/>
</dbReference>
<evidence type="ECO:0000313" key="12">
    <source>
        <dbReference type="Proteomes" id="UP000030017"/>
    </source>
</evidence>
<keyword evidence="12" id="KW-1185">Reference proteome</keyword>
<dbReference type="PANTHER" id="PTHR42894">
    <property type="entry name" value="N-(5'-PHOSPHORIBOSYL)ANTHRANILATE ISOMERASE"/>
    <property type="match status" value="1"/>
</dbReference>
<comment type="pathway">
    <text evidence="2 9">Amino-acid biosynthesis; L-tryptophan biosynthesis; L-tryptophan from chorismate: step 3/5.</text>
</comment>
<dbReference type="AlphaFoldDB" id="A0A0A0EPE5"/>
<accession>A0A0A0EPE5</accession>
<evidence type="ECO:0000256" key="8">
    <source>
        <dbReference type="ARBA" id="ARBA00023235"/>
    </source>
</evidence>
<dbReference type="HAMAP" id="MF_00135">
    <property type="entry name" value="PRAI"/>
    <property type="match status" value="1"/>
</dbReference>
<dbReference type="NCBIfam" id="NF002296">
    <property type="entry name" value="PRK01222.1-2"/>
    <property type="match status" value="1"/>
</dbReference>
<reference evidence="11 12" key="1">
    <citation type="submission" date="2013-08" db="EMBL/GenBank/DDBJ databases">
        <title>Genome sequencing of Lysobacter.</title>
        <authorList>
            <person name="Zhang S."/>
            <person name="Wang G."/>
        </authorList>
    </citation>
    <scope>NUCLEOTIDE SEQUENCE [LARGE SCALE GENOMIC DNA]</scope>
    <source>
        <strain evidence="11 12">Ko07</strain>
    </source>
</reference>
<sequence length="219" mass="23586">MKRTLFRTRIKFCGLTRPGDVRLACELGVDAIGFVFAQGSTRRLEPEQARAMRQALAPLVDAVALFSDNSTQEVRDVVRHVRPSLLQFHGSEDDAFCRGFGVPYLKAIPLGSPIASGHPAALERLYPGAAGFLFDSHVAGGSGGSGKVFDWLRIPAGVQKPFVLAGGLDADNVFDAILATMPWGVDVSSGIETAPGLKDGDKMRHFVEQVRRADCHVPD</sequence>
<dbReference type="EMBL" id="AVPS01000004">
    <property type="protein sequence ID" value="KGM51998.1"/>
    <property type="molecule type" value="Genomic_DNA"/>
</dbReference>
<evidence type="ECO:0000313" key="11">
    <source>
        <dbReference type="EMBL" id="KGM51998.1"/>
    </source>
</evidence>
<evidence type="ECO:0000256" key="3">
    <source>
        <dbReference type="ARBA" id="ARBA00012572"/>
    </source>
</evidence>
<comment type="similarity">
    <text evidence="9">Belongs to the TrpF family.</text>
</comment>
<dbReference type="InterPro" id="IPR001240">
    <property type="entry name" value="PRAI_dom"/>
</dbReference>
<evidence type="ECO:0000256" key="4">
    <source>
        <dbReference type="ARBA" id="ARBA00022272"/>
    </source>
</evidence>
<proteinExistence type="inferred from homology"/>
<dbReference type="Gene3D" id="3.20.20.70">
    <property type="entry name" value="Aldolase class I"/>
    <property type="match status" value="1"/>
</dbReference>
<dbReference type="RefSeq" id="WP_036193164.1">
    <property type="nucleotide sequence ID" value="NZ_AVPS01000004.1"/>
</dbReference>
<comment type="caution">
    <text evidence="11">The sequence shown here is derived from an EMBL/GenBank/DDBJ whole genome shotgun (WGS) entry which is preliminary data.</text>
</comment>
<dbReference type="GO" id="GO:0004640">
    <property type="term" value="F:phosphoribosylanthranilate isomerase activity"/>
    <property type="evidence" value="ECO:0007669"/>
    <property type="project" value="UniProtKB-UniRule"/>
</dbReference>
<keyword evidence="8 9" id="KW-0413">Isomerase</keyword>
<dbReference type="InterPro" id="IPR011060">
    <property type="entry name" value="RibuloseP-bd_barrel"/>
</dbReference>
<dbReference type="Proteomes" id="UP000030017">
    <property type="component" value="Unassembled WGS sequence"/>
</dbReference>
<keyword evidence="6 9" id="KW-0822">Tryptophan biosynthesis</keyword>
<evidence type="ECO:0000256" key="5">
    <source>
        <dbReference type="ARBA" id="ARBA00022605"/>
    </source>
</evidence>
<evidence type="ECO:0000256" key="9">
    <source>
        <dbReference type="HAMAP-Rule" id="MF_00135"/>
    </source>
</evidence>
<dbReference type="NCBIfam" id="NF002298">
    <property type="entry name" value="PRK01222.1-4"/>
    <property type="match status" value="1"/>
</dbReference>
<name>A0A0A0EPE5_9GAMM</name>
<dbReference type="EC" id="5.3.1.24" evidence="3 9"/>
<dbReference type="InterPro" id="IPR013785">
    <property type="entry name" value="Aldolase_TIM"/>
</dbReference>
<evidence type="ECO:0000259" key="10">
    <source>
        <dbReference type="Pfam" id="PF00697"/>
    </source>
</evidence>
<comment type="catalytic activity">
    <reaction evidence="1 9">
        <text>N-(5-phospho-beta-D-ribosyl)anthranilate = 1-(2-carboxyphenylamino)-1-deoxy-D-ribulose 5-phosphate</text>
        <dbReference type="Rhea" id="RHEA:21540"/>
        <dbReference type="ChEBI" id="CHEBI:18277"/>
        <dbReference type="ChEBI" id="CHEBI:58613"/>
        <dbReference type="EC" id="5.3.1.24"/>
    </reaction>
</comment>
<evidence type="ECO:0000256" key="7">
    <source>
        <dbReference type="ARBA" id="ARBA00023141"/>
    </source>
</evidence>
<dbReference type="STRING" id="1122185.N792_06530"/>
<protein>
    <recommendedName>
        <fullName evidence="4 9">N-(5'-phosphoribosyl)anthranilate isomerase</fullName>
        <shortName evidence="9">PRAI</shortName>
        <ecNumber evidence="3 9">5.3.1.24</ecNumber>
    </recommendedName>
</protein>
<dbReference type="OrthoDB" id="9796196at2"/>
<dbReference type="InterPro" id="IPR044643">
    <property type="entry name" value="TrpF_fam"/>
</dbReference>
<evidence type="ECO:0000256" key="1">
    <source>
        <dbReference type="ARBA" id="ARBA00001164"/>
    </source>
</evidence>
<dbReference type="CDD" id="cd00405">
    <property type="entry name" value="PRAI"/>
    <property type="match status" value="1"/>
</dbReference>